<keyword evidence="3 4" id="KW-0408">Iron</keyword>
<keyword evidence="2 4" id="KW-0479">Metal-binding</keyword>
<feature type="domain" description="Fe2OG dioxygenase" evidence="5">
    <location>
        <begin position="204"/>
        <end position="304"/>
    </location>
</feature>
<organism evidence="6 8">
    <name type="scientific">Punica granatum</name>
    <name type="common">Pomegranate</name>
    <dbReference type="NCBI Taxonomy" id="22663"/>
    <lineage>
        <taxon>Eukaryota</taxon>
        <taxon>Viridiplantae</taxon>
        <taxon>Streptophyta</taxon>
        <taxon>Embryophyta</taxon>
        <taxon>Tracheophyta</taxon>
        <taxon>Spermatophyta</taxon>
        <taxon>Magnoliopsida</taxon>
        <taxon>eudicotyledons</taxon>
        <taxon>Gunneridae</taxon>
        <taxon>Pentapetalae</taxon>
        <taxon>rosids</taxon>
        <taxon>malvids</taxon>
        <taxon>Myrtales</taxon>
        <taxon>Lythraceae</taxon>
        <taxon>Punica</taxon>
    </lineage>
</organism>
<dbReference type="Pfam" id="PF03171">
    <property type="entry name" value="2OG-FeII_Oxy"/>
    <property type="match status" value="1"/>
</dbReference>
<dbReference type="Pfam" id="PF14226">
    <property type="entry name" value="DIOX_N"/>
    <property type="match status" value="1"/>
</dbReference>
<accession>A0A6P8CGJ7</accession>
<dbReference type="RefSeq" id="XP_031383191.1">
    <property type="nucleotide sequence ID" value="XM_031527331.1"/>
</dbReference>
<dbReference type="InterPro" id="IPR005123">
    <property type="entry name" value="Oxoglu/Fe-dep_dioxygenase_dom"/>
</dbReference>
<evidence type="ECO:0000313" key="7">
    <source>
        <dbReference type="RefSeq" id="XP_031383191.1"/>
    </source>
</evidence>
<dbReference type="InterPro" id="IPR050295">
    <property type="entry name" value="Plant_2OG-oxidoreductases"/>
</dbReference>
<dbReference type="GeneID" id="116197250"/>
<evidence type="ECO:0000313" key="8">
    <source>
        <dbReference type="RefSeq" id="XP_031383192.1"/>
    </source>
</evidence>
<dbReference type="PROSITE" id="PS51471">
    <property type="entry name" value="FE2OG_OXY"/>
    <property type="match status" value="1"/>
</dbReference>
<dbReference type="PANTHER" id="PTHR47991">
    <property type="entry name" value="OXOGLUTARATE/IRON-DEPENDENT DIOXYGENASE"/>
    <property type="match status" value="1"/>
</dbReference>
<dbReference type="InterPro" id="IPR026992">
    <property type="entry name" value="DIOX_N"/>
</dbReference>
<comment type="similarity">
    <text evidence="1 4">Belongs to the iron/ascorbate-dependent oxidoreductase family.</text>
</comment>
<proteinExistence type="inferred from homology"/>
<reference evidence="7 8" key="2">
    <citation type="submission" date="2025-04" db="UniProtKB">
        <authorList>
            <consortium name="RefSeq"/>
        </authorList>
    </citation>
    <scope>IDENTIFICATION</scope>
    <source>
        <tissue evidence="7 8">Leaf</tissue>
    </source>
</reference>
<dbReference type="RefSeq" id="XP_031383192.1">
    <property type="nucleotide sequence ID" value="XM_031527332.1"/>
</dbReference>
<dbReference type="SUPFAM" id="SSF51197">
    <property type="entry name" value="Clavaminate synthase-like"/>
    <property type="match status" value="1"/>
</dbReference>
<dbReference type="Gene3D" id="2.60.120.330">
    <property type="entry name" value="B-lactam Antibiotic, Isopenicillin N Synthase, Chain"/>
    <property type="match status" value="1"/>
</dbReference>
<dbReference type="InterPro" id="IPR027443">
    <property type="entry name" value="IPNS-like_sf"/>
</dbReference>
<dbReference type="OrthoDB" id="288590at2759"/>
<evidence type="ECO:0000313" key="6">
    <source>
        <dbReference type="Proteomes" id="UP000515151"/>
    </source>
</evidence>
<evidence type="ECO:0000256" key="2">
    <source>
        <dbReference type="ARBA" id="ARBA00022723"/>
    </source>
</evidence>
<gene>
    <name evidence="7 8" type="primary">LOC116197250</name>
</gene>
<name>A0A6P8CGJ7_PUNGR</name>
<protein>
    <submittedName>
        <fullName evidence="7 8">Protein DMR6-LIKE OXYGENASE 1-like</fullName>
    </submittedName>
</protein>
<dbReference type="GO" id="GO:0046872">
    <property type="term" value="F:metal ion binding"/>
    <property type="evidence" value="ECO:0007669"/>
    <property type="project" value="UniProtKB-KW"/>
</dbReference>
<sequence length="354" mass="39158">MATPKVSTVKTLVEKPGLTHIPPTYAFQTRSASDQEIPSNEAAGEPEGPIPIVDFSLLTSGTPDQRSTIIQDLRNICQDWGCFMVINHGVDESLLNKILDGCREFFDLEDKEEKKEYEGKKILDTICYGTSTDGPPSEALFWRDYLRVRVHPEFHSPRKPAGFSEVLAAFSEGVRGVVRDLLGGISESLGLESSHIYRALDVESSLQLFVANFYPPCPQPELALGLPSHTDPGLLTLLMQNGINGLQLQRKGKWINANIISGAFFVQIDDHLEVFTNGKYKSVTHRAVVNNKSTRISIAVVNGPSLDTVVSPELELLGNGSHTAAYAEMKYKDYLELRYKKSLNGNSTLNHIKI</sequence>
<dbReference type="Proteomes" id="UP000515151">
    <property type="component" value="Chromosome 2"/>
</dbReference>
<keyword evidence="4" id="KW-0560">Oxidoreductase</keyword>
<evidence type="ECO:0000256" key="1">
    <source>
        <dbReference type="ARBA" id="ARBA00008056"/>
    </source>
</evidence>
<dbReference type="InterPro" id="IPR044861">
    <property type="entry name" value="IPNS-like_FE2OG_OXY"/>
</dbReference>
<keyword evidence="6" id="KW-1185">Reference proteome</keyword>
<evidence type="ECO:0000259" key="5">
    <source>
        <dbReference type="PROSITE" id="PS51471"/>
    </source>
</evidence>
<evidence type="ECO:0000256" key="3">
    <source>
        <dbReference type="ARBA" id="ARBA00023004"/>
    </source>
</evidence>
<dbReference type="AlphaFoldDB" id="A0A6P8CGJ7"/>
<reference evidence="6" key="1">
    <citation type="journal article" date="2020" name="Plant Biotechnol. J.">
        <title>The pomegranate (Punica granatum L.) draft genome dissects genetic divergence between soft- and hard-seeded cultivars.</title>
        <authorList>
            <person name="Luo X."/>
            <person name="Li H."/>
            <person name="Wu Z."/>
            <person name="Yao W."/>
            <person name="Zhao P."/>
            <person name="Cao D."/>
            <person name="Yu H."/>
            <person name="Li K."/>
            <person name="Poudel K."/>
            <person name="Zhao D."/>
            <person name="Zhang F."/>
            <person name="Xia X."/>
            <person name="Chen L."/>
            <person name="Wang Q."/>
            <person name="Jing D."/>
            <person name="Cao S."/>
        </authorList>
    </citation>
    <scope>NUCLEOTIDE SEQUENCE [LARGE SCALE GENOMIC DNA]</scope>
</reference>
<dbReference type="GO" id="GO:0016491">
    <property type="term" value="F:oxidoreductase activity"/>
    <property type="evidence" value="ECO:0007669"/>
    <property type="project" value="UniProtKB-KW"/>
</dbReference>
<evidence type="ECO:0000256" key="4">
    <source>
        <dbReference type="RuleBase" id="RU003682"/>
    </source>
</evidence>